<sequence>MSNNISLLNQYWTDIYFHLHYPHKEKISHQVVRILQLIDKRKEIGVGEVASHLNVSHNTASEHVKRMIAKKYLKKKRATKDERKVILSLTNLGEEVLYRNTSLDEKKLEHVLNQLNENEKSLIENALKTLSERAKQCM</sequence>
<dbReference type="GO" id="GO:0003700">
    <property type="term" value="F:DNA-binding transcription factor activity"/>
    <property type="evidence" value="ECO:0007669"/>
    <property type="project" value="InterPro"/>
</dbReference>
<evidence type="ECO:0000256" key="2">
    <source>
        <dbReference type="ARBA" id="ARBA00023125"/>
    </source>
</evidence>
<dbReference type="Gene3D" id="1.10.10.10">
    <property type="entry name" value="Winged helix-like DNA-binding domain superfamily/Winged helix DNA-binding domain"/>
    <property type="match status" value="1"/>
</dbReference>
<reference evidence="6 7" key="1">
    <citation type="submission" date="2019-10" db="EMBL/GenBank/DDBJ databases">
        <title>Gracilibacillus salitolerans sp. nov., a moderate halophile isolated from a saline soil in northwest China.</title>
        <authorList>
            <person name="Gan L."/>
        </authorList>
    </citation>
    <scope>NUCLEOTIDE SEQUENCE [LARGE SCALE GENOMIC DNA]</scope>
    <source>
        <strain evidence="6 7">TP2-8</strain>
    </source>
</reference>
<dbReference type="InterPro" id="IPR039422">
    <property type="entry name" value="MarR/SlyA-like"/>
</dbReference>
<dbReference type="Proteomes" id="UP000435187">
    <property type="component" value="Unassembled WGS sequence"/>
</dbReference>
<evidence type="ECO:0000256" key="4">
    <source>
        <dbReference type="SAM" id="Coils"/>
    </source>
</evidence>
<evidence type="ECO:0000256" key="1">
    <source>
        <dbReference type="ARBA" id="ARBA00023015"/>
    </source>
</evidence>
<keyword evidence="1" id="KW-0805">Transcription regulation</keyword>
<evidence type="ECO:0000313" key="6">
    <source>
        <dbReference type="EMBL" id="MRI67086.1"/>
    </source>
</evidence>
<dbReference type="Pfam" id="PF22381">
    <property type="entry name" value="Staph_reg_Sar_Rot"/>
    <property type="match status" value="1"/>
</dbReference>
<dbReference type="SUPFAM" id="SSF46785">
    <property type="entry name" value="Winged helix' DNA-binding domain"/>
    <property type="match status" value="1"/>
</dbReference>
<comment type="caution">
    <text evidence="6">The sequence shown here is derived from an EMBL/GenBank/DDBJ whole genome shotgun (WGS) entry which is preliminary data.</text>
</comment>
<keyword evidence="2" id="KW-0238">DNA-binding</keyword>
<accession>A0A6N7R3A4</accession>
<dbReference type="AlphaFoldDB" id="A0A6N7R3A4"/>
<dbReference type="InterPro" id="IPR055166">
    <property type="entry name" value="Transc_reg_Sar_Rot_HTH"/>
</dbReference>
<feature type="coiled-coil region" evidence="4">
    <location>
        <begin position="98"/>
        <end position="125"/>
    </location>
</feature>
<keyword evidence="3" id="KW-0804">Transcription</keyword>
<dbReference type="CDD" id="cd00090">
    <property type="entry name" value="HTH_ARSR"/>
    <property type="match status" value="1"/>
</dbReference>
<dbReference type="EMBL" id="WJEE01000025">
    <property type="protein sequence ID" value="MRI67086.1"/>
    <property type="molecule type" value="Genomic_DNA"/>
</dbReference>
<evidence type="ECO:0000256" key="3">
    <source>
        <dbReference type="ARBA" id="ARBA00023163"/>
    </source>
</evidence>
<dbReference type="InterPro" id="IPR000835">
    <property type="entry name" value="HTH_MarR-typ"/>
</dbReference>
<dbReference type="InterPro" id="IPR036388">
    <property type="entry name" value="WH-like_DNA-bd_sf"/>
</dbReference>
<gene>
    <name evidence="6" type="ORF">GH885_12150</name>
</gene>
<dbReference type="PANTHER" id="PTHR33164:SF89">
    <property type="entry name" value="MARR FAMILY REGULATORY PROTEIN"/>
    <property type="match status" value="1"/>
</dbReference>
<keyword evidence="7" id="KW-1185">Reference proteome</keyword>
<keyword evidence="4" id="KW-0175">Coiled coil</keyword>
<proteinExistence type="predicted"/>
<organism evidence="6 7">
    <name type="scientific">Gracilibacillus thailandensis</name>
    <dbReference type="NCBI Taxonomy" id="563735"/>
    <lineage>
        <taxon>Bacteria</taxon>
        <taxon>Bacillati</taxon>
        <taxon>Bacillota</taxon>
        <taxon>Bacilli</taxon>
        <taxon>Bacillales</taxon>
        <taxon>Bacillaceae</taxon>
        <taxon>Gracilibacillus</taxon>
    </lineage>
</organism>
<dbReference type="PANTHER" id="PTHR33164">
    <property type="entry name" value="TRANSCRIPTIONAL REGULATOR, MARR FAMILY"/>
    <property type="match status" value="1"/>
</dbReference>
<dbReference type="GO" id="GO:0006950">
    <property type="term" value="P:response to stress"/>
    <property type="evidence" value="ECO:0007669"/>
    <property type="project" value="TreeGrafter"/>
</dbReference>
<dbReference type="InterPro" id="IPR036390">
    <property type="entry name" value="WH_DNA-bd_sf"/>
</dbReference>
<dbReference type="InterPro" id="IPR011991">
    <property type="entry name" value="ArsR-like_HTH"/>
</dbReference>
<feature type="domain" description="HTH marR-type" evidence="5">
    <location>
        <begin position="1"/>
        <end position="132"/>
    </location>
</feature>
<dbReference type="RefSeq" id="WP_153835705.1">
    <property type="nucleotide sequence ID" value="NZ_JBHUMW010000091.1"/>
</dbReference>
<dbReference type="PROSITE" id="PS50995">
    <property type="entry name" value="HTH_MARR_2"/>
    <property type="match status" value="1"/>
</dbReference>
<evidence type="ECO:0000313" key="7">
    <source>
        <dbReference type="Proteomes" id="UP000435187"/>
    </source>
</evidence>
<name>A0A6N7R3A4_9BACI</name>
<dbReference type="SMART" id="SM00347">
    <property type="entry name" value="HTH_MARR"/>
    <property type="match status" value="1"/>
</dbReference>
<protein>
    <submittedName>
        <fullName evidence="6">MarR family transcriptional regulator</fullName>
    </submittedName>
</protein>
<evidence type="ECO:0000259" key="5">
    <source>
        <dbReference type="PROSITE" id="PS50995"/>
    </source>
</evidence>
<dbReference type="GO" id="GO:0003677">
    <property type="term" value="F:DNA binding"/>
    <property type="evidence" value="ECO:0007669"/>
    <property type="project" value="UniProtKB-KW"/>
</dbReference>